<organism evidence="2 3">
    <name type="scientific">Spirilliplanes yamanashiensis</name>
    <dbReference type="NCBI Taxonomy" id="42233"/>
    <lineage>
        <taxon>Bacteria</taxon>
        <taxon>Bacillati</taxon>
        <taxon>Actinomycetota</taxon>
        <taxon>Actinomycetes</taxon>
        <taxon>Micromonosporales</taxon>
        <taxon>Micromonosporaceae</taxon>
        <taxon>Spirilliplanes</taxon>
    </lineage>
</organism>
<feature type="compositionally biased region" description="Low complexity" evidence="1">
    <location>
        <begin position="46"/>
        <end position="57"/>
    </location>
</feature>
<protein>
    <submittedName>
        <fullName evidence="2">Uncharacterized protein</fullName>
    </submittedName>
</protein>
<accession>A0A8J3Y789</accession>
<dbReference type="AlphaFoldDB" id="A0A8J3Y789"/>
<dbReference type="Proteomes" id="UP000652013">
    <property type="component" value="Unassembled WGS sequence"/>
</dbReference>
<proteinExistence type="predicted"/>
<reference evidence="2" key="1">
    <citation type="submission" date="2021-01" db="EMBL/GenBank/DDBJ databases">
        <title>Whole genome shotgun sequence of Spirilliplanes yamanashiensis NBRC 15828.</title>
        <authorList>
            <person name="Komaki H."/>
            <person name="Tamura T."/>
        </authorList>
    </citation>
    <scope>NUCLEOTIDE SEQUENCE</scope>
    <source>
        <strain evidence="2">NBRC 15828</strain>
    </source>
</reference>
<dbReference type="EMBL" id="BOOY01000014">
    <property type="protein sequence ID" value="GIJ02664.1"/>
    <property type="molecule type" value="Genomic_DNA"/>
</dbReference>
<evidence type="ECO:0000313" key="2">
    <source>
        <dbReference type="EMBL" id="GIJ02664.1"/>
    </source>
</evidence>
<sequence>MILMGSENLNNGSSTAADRFGGVGPYRQRRDQLPEPVEAELAPRNGAAPALDPAAGLERPPTLPSLDMGGLSEPVYPPPGWLENGAPPPSMADHPLLRGLLLELPPKGSVPPPGWLDRWFEAARSILELLYVQDAKRRP</sequence>
<gene>
    <name evidence="2" type="ORF">Sya03_20160</name>
</gene>
<dbReference type="RefSeq" id="WP_203937966.1">
    <property type="nucleotide sequence ID" value="NZ_BAAAGJ010000009.1"/>
</dbReference>
<name>A0A8J3Y789_9ACTN</name>
<comment type="caution">
    <text evidence="2">The sequence shown here is derived from an EMBL/GenBank/DDBJ whole genome shotgun (WGS) entry which is preliminary data.</text>
</comment>
<feature type="compositionally biased region" description="Pro residues" evidence="1">
    <location>
        <begin position="75"/>
        <end position="88"/>
    </location>
</feature>
<keyword evidence="3" id="KW-1185">Reference proteome</keyword>
<evidence type="ECO:0000313" key="3">
    <source>
        <dbReference type="Proteomes" id="UP000652013"/>
    </source>
</evidence>
<evidence type="ECO:0000256" key="1">
    <source>
        <dbReference type="SAM" id="MobiDB-lite"/>
    </source>
</evidence>
<feature type="compositionally biased region" description="Polar residues" evidence="1">
    <location>
        <begin position="7"/>
        <end position="16"/>
    </location>
</feature>
<feature type="region of interest" description="Disordered" evidence="1">
    <location>
        <begin position="1"/>
        <end position="88"/>
    </location>
</feature>